<feature type="transmembrane region" description="Helical" evidence="8">
    <location>
        <begin position="6"/>
        <end position="25"/>
    </location>
</feature>
<evidence type="ECO:0000256" key="5">
    <source>
        <dbReference type="ARBA" id="ARBA00023098"/>
    </source>
</evidence>
<dbReference type="Proteomes" id="UP000030905">
    <property type="component" value="Chromosome"/>
</dbReference>
<dbReference type="eggNOG" id="COG0204">
    <property type="taxonomic scope" value="Bacteria"/>
</dbReference>
<keyword evidence="8" id="KW-0812">Transmembrane</keyword>
<evidence type="ECO:0000256" key="3">
    <source>
        <dbReference type="ARBA" id="ARBA00022516"/>
    </source>
</evidence>
<dbReference type="GO" id="GO:0006654">
    <property type="term" value="P:phosphatidic acid biosynthetic process"/>
    <property type="evidence" value="ECO:0007669"/>
    <property type="project" value="TreeGrafter"/>
</dbReference>
<comment type="pathway">
    <text evidence="1">Lipid metabolism.</text>
</comment>
<dbReference type="Proteomes" id="UP000028042">
    <property type="component" value="Unassembled WGS sequence"/>
</dbReference>
<evidence type="ECO:0000313" key="11">
    <source>
        <dbReference type="EMBL" id="KRU12464.1"/>
    </source>
</evidence>
<gene>
    <name evidence="10" type="primary">plsC</name>
    <name evidence="10" type="ORF">CLPA_c14660</name>
    <name evidence="11" type="ORF">CP6013_01711</name>
</gene>
<dbReference type="KEGG" id="cpat:CLPA_c14660"/>
<keyword evidence="7" id="KW-1208">Phospholipid metabolism</keyword>
<keyword evidence="4 7" id="KW-0808">Transferase</keyword>
<dbReference type="CDD" id="cd07989">
    <property type="entry name" value="LPLAT_AGPAT-like"/>
    <property type="match status" value="1"/>
</dbReference>
<dbReference type="Pfam" id="PF01553">
    <property type="entry name" value="Acyltransferase"/>
    <property type="match status" value="1"/>
</dbReference>
<comment type="domain">
    <text evidence="7">The HXXXXD motif is essential for acyltransferase activity and may constitute the binding site for the phosphate moiety of the glycerol-3-phosphate.</text>
</comment>
<evidence type="ECO:0000256" key="1">
    <source>
        <dbReference type="ARBA" id="ARBA00005189"/>
    </source>
</evidence>
<keyword evidence="7" id="KW-0594">Phospholipid biosynthesis</keyword>
<dbReference type="PANTHER" id="PTHR10434:SF64">
    <property type="entry name" value="1-ACYL-SN-GLYCEROL-3-PHOSPHATE ACYLTRANSFERASE-RELATED"/>
    <property type="match status" value="1"/>
</dbReference>
<name>A0A0H3J109_CLOPA</name>
<evidence type="ECO:0000256" key="4">
    <source>
        <dbReference type="ARBA" id="ARBA00022679"/>
    </source>
</evidence>
<evidence type="ECO:0000313" key="13">
    <source>
        <dbReference type="Proteomes" id="UP000030905"/>
    </source>
</evidence>
<evidence type="ECO:0000256" key="2">
    <source>
        <dbReference type="ARBA" id="ARBA00008655"/>
    </source>
</evidence>
<evidence type="ECO:0000256" key="6">
    <source>
        <dbReference type="ARBA" id="ARBA00023315"/>
    </source>
</evidence>
<dbReference type="EMBL" id="JPGY02000001">
    <property type="protein sequence ID" value="KRU12464.1"/>
    <property type="molecule type" value="Genomic_DNA"/>
</dbReference>
<evidence type="ECO:0000313" key="12">
    <source>
        <dbReference type="Proteomes" id="UP000028042"/>
    </source>
</evidence>
<dbReference type="KEGG" id="cpae:CPAST_c14660"/>
<evidence type="ECO:0000313" key="10">
    <source>
        <dbReference type="EMBL" id="AJA51529.1"/>
    </source>
</evidence>
<keyword evidence="13" id="KW-1185">Reference proteome</keyword>
<evidence type="ECO:0000259" key="9">
    <source>
        <dbReference type="SMART" id="SM00563"/>
    </source>
</evidence>
<dbReference type="GO" id="GO:0003841">
    <property type="term" value="F:1-acylglycerol-3-phosphate O-acyltransferase activity"/>
    <property type="evidence" value="ECO:0007669"/>
    <property type="project" value="UniProtKB-UniRule"/>
</dbReference>
<dbReference type="InterPro" id="IPR002123">
    <property type="entry name" value="Plipid/glycerol_acylTrfase"/>
</dbReference>
<accession>A0A0H3J109</accession>
<reference evidence="11" key="2">
    <citation type="submission" date="2015-10" db="EMBL/GenBank/DDBJ databases">
        <title>Improved Draft Genome Sequence of Clostridium pasteurianum Strain ATCC 6013 (DSM 525) Using a Hybrid Next-Generation Sequencing Approach.</title>
        <authorList>
            <person name="Pyne M.E."/>
            <person name="Utturkar S.M."/>
            <person name="Brown S.D."/>
            <person name="Moo-Young M."/>
            <person name="Chung D.A."/>
            <person name="Chou P.C."/>
        </authorList>
    </citation>
    <scope>NUCLEOTIDE SEQUENCE</scope>
    <source>
        <strain evidence="11">ATCC 6013</strain>
    </source>
</reference>
<dbReference type="GeneID" id="93073639"/>
<dbReference type="PANTHER" id="PTHR10434">
    <property type="entry name" value="1-ACYL-SN-GLYCEROL-3-PHOSPHATE ACYLTRANSFERASE"/>
    <property type="match status" value="1"/>
</dbReference>
<proteinExistence type="inferred from homology"/>
<comment type="catalytic activity">
    <reaction evidence="7">
        <text>a 1-acyl-sn-glycero-3-phosphate + an acyl-CoA = a 1,2-diacyl-sn-glycero-3-phosphate + CoA</text>
        <dbReference type="Rhea" id="RHEA:19709"/>
        <dbReference type="ChEBI" id="CHEBI:57287"/>
        <dbReference type="ChEBI" id="CHEBI:57970"/>
        <dbReference type="ChEBI" id="CHEBI:58342"/>
        <dbReference type="ChEBI" id="CHEBI:58608"/>
        <dbReference type="EC" id="2.3.1.51"/>
    </reaction>
</comment>
<comment type="similarity">
    <text evidence="2 7">Belongs to the 1-acyl-sn-glycerol-3-phosphate acyltransferase family.</text>
</comment>
<dbReference type="SMART" id="SM00563">
    <property type="entry name" value="PlsC"/>
    <property type="match status" value="1"/>
</dbReference>
<dbReference type="RefSeq" id="WP_003447346.1">
    <property type="nucleotide sequence ID" value="NZ_ANZB01000014.1"/>
</dbReference>
<evidence type="ECO:0000256" key="7">
    <source>
        <dbReference type="RuleBase" id="RU361267"/>
    </source>
</evidence>
<dbReference type="GO" id="GO:0016020">
    <property type="term" value="C:membrane"/>
    <property type="evidence" value="ECO:0007669"/>
    <property type="project" value="InterPro"/>
</dbReference>
<dbReference type="SUPFAM" id="SSF69593">
    <property type="entry name" value="Glycerol-3-phosphate (1)-acyltransferase"/>
    <property type="match status" value="1"/>
</dbReference>
<dbReference type="EC" id="2.3.1.51" evidence="7"/>
<feature type="domain" description="Phospholipid/glycerol acyltransferase" evidence="9">
    <location>
        <begin position="71"/>
        <end position="185"/>
    </location>
</feature>
<protein>
    <recommendedName>
        <fullName evidence="7">1-acyl-sn-glycerol-3-phosphate acyltransferase</fullName>
        <ecNumber evidence="7">2.3.1.51</ecNumber>
    </recommendedName>
</protein>
<reference evidence="10 13" key="1">
    <citation type="journal article" date="2015" name="Genome Announc.">
        <title>Complete Genome Sequence of the Nitrogen-Fixing and Solvent-Producing Clostridium pasteurianum DSM 525.</title>
        <authorList>
            <person name="Poehlein A."/>
            <person name="Grosse-Honebrink A."/>
            <person name="Zhang Y."/>
            <person name="Minton N.P."/>
            <person name="Daniel R."/>
        </authorList>
    </citation>
    <scope>NUCLEOTIDE SEQUENCE [LARGE SCALE GENOMIC DNA]</scope>
    <source>
        <strain evidence="10">DSM 525</strain>
        <strain evidence="13">DSM 525 / ATCC 6013</strain>
    </source>
</reference>
<keyword evidence="6 7" id="KW-0012">Acyltransferase</keyword>
<dbReference type="InterPro" id="IPR004552">
    <property type="entry name" value="AGP_acyltrans"/>
</dbReference>
<keyword evidence="5 7" id="KW-0443">Lipid metabolism</keyword>
<keyword evidence="8" id="KW-1133">Transmembrane helix</keyword>
<reference evidence="11 12" key="3">
    <citation type="journal article" name="Genome Announc.">
        <title>Improved Draft Genome Sequence of Clostridium pasteurianum Strain ATCC 6013 (DSM 525) Using a Hybrid Next-Generation Sequencing Approach.</title>
        <authorList>
            <person name="Pyne M.E."/>
            <person name="Utturkar S."/>
            <person name="Brown S.D."/>
            <person name="Moo-Young M."/>
            <person name="Chung D.A."/>
            <person name="Chou C.P."/>
        </authorList>
    </citation>
    <scope>NUCLEOTIDE SEQUENCE [LARGE SCALE GENOMIC DNA]</scope>
    <source>
        <strain evidence="11 12">ATCC 6013</strain>
    </source>
</reference>
<organism evidence="10 13">
    <name type="scientific">Clostridium pasteurianum DSM 525 = ATCC 6013</name>
    <dbReference type="NCBI Taxonomy" id="1262449"/>
    <lineage>
        <taxon>Bacteria</taxon>
        <taxon>Bacillati</taxon>
        <taxon>Bacillota</taxon>
        <taxon>Clostridia</taxon>
        <taxon>Eubacteriales</taxon>
        <taxon>Clostridiaceae</taxon>
        <taxon>Clostridium</taxon>
    </lineage>
</organism>
<keyword evidence="8" id="KW-0472">Membrane</keyword>
<dbReference type="EMBL" id="CP009268">
    <property type="protein sequence ID" value="AJA51529.1"/>
    <property type="molecule type" value="Genomic_DNA"/>
</dbReference>
<sequence length="242" mass="27830">MFFFKYIYILVLMFLTIFLRLYFFVLKRIKSREKYDTALYKVVNGWAAHILKVIGISVSVKGMENLPEGNCLVVSNHQSNADFLILMAKLDKQMGFMAKKEILKLHIVGTWMKAMHCVFIDREDIRESLRAINHGIDNLENGYSMVIFPEGTRSKSHNLGEFKKGSMKMATKSTVPIVPVVLDNTFKVFEESKGQLKSAKVSMSILKPINVKELTKEEKVNLAEIVREKIQAELNILEEKYD</sequence>
<evidence type="ECO:0000256" key="8">
    <source>
        <dbReference type="SAM" id="Phobius"/>
    </source>
</evidence>
<keyword evidence="3 7" id="KW-0444">Lipid biosynthesis</keyword>
<dbReference type="AlphaFoldDB" id="A0A0H3J109"/>
<dbReference type="PATRIC" id="fig|1262449.3.peg.3455"/>
<dbReference type="NCBIfam" id="TIGR00530">
    <property type="entry name" value="AGP_acyltrn"/>
    <property type="match status" value="1"/>
</dbReference>